<dbReference type="Proteomes" id="UP000471560">
    <property type="component" value="Unassembled WGS sequence"/>
</dbReference>
<evidence type="ECO:0000313" key="2">
    <source>
        <dbReference type="Proteomes" id="UP000471560"/>
    </source>
</evidence>
<evidence type="ECO:0000313" key="1">
    <source>
        <dbReference type="EMBL" id="NEI37064.1"/>
    </source>
</evidence>
<reference evidence="1 2" key="1">
    <citation type="submission" date="2019-12" db="EMBL/GenBank/DDBJ databases">
        <title>Rhizobium genotypes associated with high levels of biological nitrogen fixation by grain legumes in a temperate-maritime cropping system.</title>
        <authorList>
            <person name="Maluk M."/>
            <person name="Francesc Ferrando Molina F."/>
            <person name="Lopez Del Egido L."/>
            <person name="Lafos M."/>
            <person name="Langarica-Fuentes A."/>
            <person name="Gebre Yohannes G."/>
            <person name="Young M.W."/>
            <person name="Martin P."/>
            <person name="Gantlett R."/>
            <person name="Kenicer G."/>
            <person name="Hawes C."/>
            <person name="Begg G.S."/>
            <person name="Quilliam R.S."/>
            <person name="Squire G.R."/>
            <person name="Poole P.S."/>
            <person name="Young P.W."/>
            <person name="Iannetta P.M."/>
            <person name="James E.K."/>
        </authorList>
    </citation>
    <scope>NUCLEOTIDE SEQUENCE [LARGE SCALE GENOMIC DNA]</scope>
    <source>
        <strain evidence="1 2">JHI1096</strain>
    </source>
</reference>
<gene>
    <name evidence="1" type="ORF">GR204_24270</name>
</gene>
<name>A0A6P0BDX1_RHILE</name>
<proteinExistence type="predicted"/>
<sequence>MIYALRRRAGSTRQTLVEFSGKRQLQAATVSGENTFSVVAADAAHDWVRRGSEHETGLYVDGVKIRYAAPQA</sequence>
<accession>A0A6P0BDX1</accession>
<dbReference type="RefSeq" id="WP_164578065.1">
    <property type="nucleotide sequence ID" value="NZ_WUEZ01000031.1"/>
</dbReference>
<organism evidence="1 2">
    <name type="scientific">Rhizobium leguminosarum</name>
    <dbReference type="NCBI Taxonomy" id="384"/>
    <lineage>
        <taxon>Bacteria</taxon>
        <taxon>Pseudomonadati</taxon>
        <taxon>Pseudomonadota</taxon>
        <taxon>Alphaproteobacteria</taxon>
        <taxon>Hyphomicrobiales</taxon>
        <taxon>Rhizobiaceae</taxon>
        <taxon>Rhizobium/Agrobacterium group</taxon>
        <taxon>Rhizobium</taxon>
    </lineage>
</organism>
<comment type="caution">
    <text evidence="1">The sequence shown here is derived from an EMBL/GenBank/DDBJ whole genome shotgun (WGS) entry which is preliminary data.</text>
</comment>
<dbReference type="EMBL" id="WUEZ01000031">
    <property type="protein sequence ID" value="NEI37064.1"/>
    <property type="molecule type" value="Genomic_DNA"/>
</dbReference>
<dbReference type="AlphaFoldDB" id="A0A6P0BDX1"/>
<protein>
    <submittedName>
        <fullName evidence="1">Uncharacterized protein</fullName>
    </submittedName>
</protein>